<dbReference type="InterPro" id="IPR001173">
    <property type="entry name" value="Glyco_trans_2-like"/>
</dbReference>
<dbReference type="OrthoDB" id="7665907at2"/>
<comment type="similarity">
    <text evidence="2">Belongs to the glycosyltransferase 2 family.</text>
</comment>
<dbReference type="STRING" id="574651.SAMN04487968_101339"/>
<dbReference type="AlphaFoldDB" id="A0A1I1DL11"/>
<keyword evidence="3" id="KW-0328">Glycosyltransferase</keyword>
<name>A0A1I1DL11_9ACTN</name>
<protein>
    <submittedName>
        <fullName evidence="6">Glycosyltransferase, GT2 family</fullName>
    </submittedName>
</protein>
<comment type="pathway">
    <text evidence="1">Cell wall biogenesis; cell wall polysaccharide biosynthesis.</text>
</comment>
<dbReference type="CDD" id="cd04185">
    <property type="entry name" value="GT_2_like_b"/>
    <property type="match status" value="1"/>
</dbReference>
<evidence type="ECO:0000313" key="6">
    <source>
        <dbReference type="EMBL" id="SFB75669.1"/>
    </source>
</evidence>
<evidence type="ECO:0000313" key="7">
    <source>
        <dbReference type="Proteomes" id="UP000198832"/>
    </source>
</evidence>
<evidence type="ECO:0000256" key="2">
    <source>
        <dbReference type="ARBA" id="ARBA00006739"/>
    </source>
</evidence>
<accession>A0A1I1DL11</accession>
<dbReference type="RefSeq" id="WP_091119427.1">
    <property type="nucleotide sequence ID" value="NZ_FOLB01000001.1"/>
</dbReference>
<keyword evidence="7" id="KW-1185">Reference proteome</keyword>
<dbReference type="GO" id="GO:0016757">
    <property type="term" value="F:glycosyltransferase activity"/>
    <property type="evidence" value="ECO:0007669"/>
    <property type="project" value="UniProtKB-KW"/>
</dbReference>
<reference evidence="6 7" key="1">
    <citation type="submission" date="2016-10" db="EMBL/GenBank/DDBJ databases">
        <authorList>
            <person name="de Groot N.N."/>
        </authorList>
    </citation>
    <scope>NUCLEOTIDE SEQUENCE [LARGE SCALE GENOMIC DNA]</scope>
    <source>
        <strain evidence="6 7">CGMCC 1.7056</strain>
    </source>
</reference>
<feature type="domain" description="Glycosyltransferase 2-like" evidence="5">
    <location>
        <begin position="25"/>
        <end position="132"/>
    </location>
</feature>
<evidence type="ECO:0000256" key="4">
    <source>
        <dbReference type="ARBA" id="ARBA00022679"/>
    </source>
</evidence>
<dbReference type="Proteomes" id="UP000198832">
    <property type="component" value="Unassembled WGS sequence"/>
</dbReference>
<gene>
    <name evidence="6" type="ORF">SAMN04487968_101339</name>
</gene>
<dbReference type="SUPFAM" id="SSF53448">
    <property type="entry name" value="Nucleotide-diphospho-sugar transferases"/>
    <property type="match status" value="1"/>
</dbReference>
<dbReference type="PANTHER" id="PTHR43179:SF12">
    <property type="entry name" value="GALACTOFURANOSYLTRANSFERASE GLFT2"/>
    <property type="match status" value="1"/>
</dbReference>
<dbReference type="InterPro" id="IPR029044">
    <property type="entry name" value="Nucleotide-diphossugar_trans"/>
</dbReference>
<dbReference type="Gene3D" id="3.90.550.10">
    <property type="entry name" value="Spore Coat Polysaccharide Biosynthesis Protein SpsA, Chain A"/>
    <property type="match status" value="1"/>
</dbReference>
<organism evidence="6 7">
    <name type="scientific">Nocardioides terrae</name>
    <dbReference type="NCBI Taxonomy" id="574651"/>
    <lineage>
        <taxon>Bacteria</taxon>
        <taxon>Bacillati</taxon>
        <taxon>Actinomycetota</taxon>
        <taxon>Actinomycetes</taxon>
        <taxon>Propionibacteriales</taxon>
        <taxon>Nocardioidaceae</taxon>
        <taxon>Nocardioides</taxon>
    </lineage>
</organism>
<dbReference type="PANTHER" id="PTHR43179">
    <property type="entry name" value="RHAMNOSYLTRANSFERASE WBBL"/>
    <property type="match status" value="1"/>
</dbReference>
<sequence length="326" mass="35652">MSGLDTPSPGGSGYSTSGGVETVAIVVVTYNRADLLANLLAGLARLERPADAVIVVDNASTDHTAEVLATWVSTAPAGGTRRQVITSPDNLGGAGGFHAGVKAAYDEGFDRIWLMDDDVVPAPDCLTVLLAQDPDSSDCLMSVRENTDGSLIELAATRFDLRNPLAIKPKTASVMTSYPDRASMPERVELANVAFEGFMVHRRVVERIGLPDPTFFIFYDDVDYALRARRAGWRIWAVRDARLVRQLDFSQQHDLSSWKGFYMYRNLFVVHLRYGENALVRAKPWAITLAVTLVALLRGRRGEASNVIRALRAARGMRTLPATSVD</sequence>
<evidence type="ECO:0000256" key="1">
    <source>
        <dbReference type="ARBA" id="ARBA00004776"/>
    </source>
</evidence>
<keyword evidence="4 6" id="KW-0808">Transferase</keyword>
<evidence type="ECO:0000259" key="5">
    <source>
        <dbReference type="Pfam" id="PF00535"/>
    </source>
</evidence>
<evidence type="ECO:0000256" key="3">
    <source>
        <dbReference type="ARBA" id="ARBA00022676"/>
    </source>
</evidence>
<dbReference type="EMBL" id="FOLB01000001">
    <property type="protein sequence ID" value="SFB75669.1"/>
    <property type="molecule type" value="Genomic_DNA"/>
</dbReference>
<dbReference type="Pfam" id="PF00535">
    <property type="entry name" value="Glycos_transf_2"/>
    <property type="match status" value="1"/>
</dbReference>
<proteinExistence type="inferred from homology"/>